<dbReference type="RefSeq" id="WP_014226234.1">
    <property type="nucleotide sequence ID" value="NZ_CAUPTG010000009.1"/>
</dbReference>
<proteinExistence type="predicted"/>
<dbReference type="EMBL" id="FMMM01000082">
    <property type="protein sequence ID" value="SCQ24616.1"/>
    <property type="molecule type" value="Genomic_DNA"/>
</dbReference>
<feature type="transmembrane region" description="Helical" evidence="1">
    <location>
        <begin position="15"/>
        <end position="35"/>
    </location>
</feature>
<feature type="transmembrane region" description="Helical" evidence="1">
    <location>
        <begin position="93"/>
        <end position="113"/>
    </location>
</feature>
<feature type="transmembrane region" description="Helical" evidence="1">
    <location>
        <begin position="70"/>
        <end position="87"/>
    </location>
</feature>
<dbReference type="GeneID" id="34759881"/>
<dbReference type="Proteomes" id="UP000182057">
    <property type="component" value="Unassembled WGS sequence"/>
</dbReference>
<dbReference type="OMA" id="IYWGLAI"/>
<evidence type="ECO:0008006" key="6">
    <source>
        <dbReference type="Google" id="ProtNLM"/>
    </source>
</evidence>
<keyword evidence="1" id="KW-1133">Transmembrane helix</keyword>
<evidence type="ECO:0000313" key="4">
    <source>
        <dbReference type="Proteomes" id="UP000182057"/>
    </source>
</evidence>
<evidence type="ECO:0000256" key="1">
    <source>
        <dbReference type="SAM" id="Phobius"/>
    </source>
</evidence>
<reference evidence="3 4" key="1">
    <citation type="submission" date="2016-09" db="EMBL/GenBank/DDBJ databases">
        <authorList>
            <person name="Capua I."/>
            <person name="De Benedictis P."/>
            <person name="Joannis T."/>
            <person name="Lombin L.H."/>
            <person name="Cattoli G."/>
        </authorList>
    </citation>
    <scope>NUCLEOTIDE SEQUENCE [LARGE SCALE GENOMIC DNA]</scope>
    <source>
        <strain evidence="3 4">UB20</strain>
    </source>
</reference>
<dbReference type="InterPro" id="IPR012340">
    <property type="entry name" value="NA-bd_OB-fold"/>
</dbReference>
<evidence type="ECO:0000313" key="5">
    <source>
        <dbReference type="Proteomes" id="UP000219259"/>
    </source>
</evidence>
<dbReference type="OrthoDB" id="189831at2"/>
<name>A0A1D3UWF6_TANFO</name>
<evidence type="ECO:0000313" key="3">
    <source>
        <dbReference type="EMBL" id="SCQ24616.1"/>
    </source>
</evidence>
<gene>
    <name evidence="2" type="ORF">CLI86_02340</name>
    <name evidence="3" type="ORF">TFUB20_02592</name>
</gene>
<sequence>METWWGSLDPFMQTLWGIAIFASVVFIIQSVMTFVGMDSETNFDGDFDGDMSADGTGEATPFQLFTFRNLINFLLGFSWTAIALRASTENTSLILVGGVVVGVLLVAAVMYLFKWMSGMQQSGTIEPEALVGCKGAVYLTIPAARTGEGKVQVSVRGAIREYDAMTDGERLPNEAPIRVTAVLNGHTVLVEKI</sequence>
<protein>
    <recommendedName>
        <fullName evidence="6">Serine protease</fullName>
    </recommendedName>
</protein>
<dbReference type="Gene3D" id="2.40.50.140">
    <property type="entry name" value="Nucleic acid-binding proteins"/>
    <property type="match status" value="1"/>
</dbReference>
<organism evidence="3 4">
    <name type="scientific">Tannerella forsythia</name>
    <name type="common">Bacteroides forsythus</name>
    <dbReference type="NCBI Taxonomy" id="28112"/>
    <lineage>
        <taxon>Bacteria</taxon>
        <taxon>Pseudomonadati</taxon>
        <taxon>Bacteroidota</taxon>
        <taxon>Bacteroidia</taxon>
        <taxon>Bacteroidales</taxon>
        <taxon>Tannerellaceae</taxon>
        <taxon>Tannerella</taxon>
    </lineage>
</organism>
<reference evidence="2 5" key="2">
    <citation type="submission" date="2017-09" db="EMBL/GenBank/DDBJ databases">
        <title>Phase variable restriction modification systems are present in the genome sequences of periodontal pathogens Prevotella intermedia, Tannerella forsythia and Porphyromonas gingivalis.</title>
        <authorList>
            <person name="Haigh R.D."/>
            <person name="Crawford L."/>
            <person name="Ralph J."/>
            <person name="Wanford J."/>
            <person name="Vartoukian S.R."/>
            <person name="Hijazib K."/>
            <person name="Wade W."/>
            <person name="Oggioni M.R."/>
        </authorList>
    </citation>
    <scope>NUCLEOTIDE SEQUENCE [LARGE SCALE GENOMIC DNA]</scope>
    <source>
        <strain evidence="2 5">WW11663</strain>
    </source>
</reference>
<dbReference type="Proteomes" id="UP000219259">
    <property type="component" value="Unassembled WGS sequence"/>
</dbReference>
<accession>A0A1D3UWF6</accession>
<evidence type="ECO:0000313" key="2">
    <source>
        <dbReference type="EMBL" id="PDP44732.1"/>
    </source>
</evidence>
<dbReference type="EMBL" id="NSLJ01000004">
    <property type="protein sequence ID" value="PDP44732.1"/>
    <property type="molecule type" value="Genomic_DNA"/>
</dbReference>
<keyword evidence="1" id="KW-0472">Membrane</keyword>
<keyword evidence="1" id="KW-0812">Transmembrane</keyword>
<dbReference type="AlphaFoldDB" id="A0A1D3UWF6"/>